<dbReference type="PROSITE" id="PS50848">
    <property type="entry name" value="START"/>
    <property type="match status" value="1"/>
</dbReference>
<dbReference type="PANTHER" id="PTHR46121">
    <property type="entry name" value="STEROIDOGENIC ACUTE REGULATORY PROTEIN-LIKE"/>
    <property type="match status" value="1"/>
</dbReference>
<dbReference type="GO" id="GO:0099044">
    <property type="term" value="P:vesicle tethering to endoplasmic reticulum"/>
    <property type="evidence" value="ECO:0007669"/>
    <property type="project" value="TreeGrafter"/>
</dbReference>
<dbReference type="PANTHER" id="PTHR46121:SF1">
    <property type="entry name" value="STARD3 N-TERMINAL-LIKE PROTEIN"/>
    <property type="match status" value="1"/>
</dbReference>
<dbReference type="Pfam" id="PF01852">
    <property type="entry name" value="START"/>
    <property type="match status" value="1"/>
</dbReference>
<dbReference type="InterPro" id="IPR002913">
    <property type="entry name" value="START_lipid-bd_dom"/>
</dbReference>
<gene>
    <name evidence="2" type="ORF">DSTB1V02_LOCUS11558</name>
</gene>
<dbReference type="GO" id="GO:0005789">
    <property type="term" value="C:endoplasmic reticulum membrane"/>
    <property type="evidence" value="ECO:0007669"/>
    <property type="project" value="TreeGrafter"/>
</dbReference>
<dbReference type="GO" id="GO:0015485">
    <property type="term" value="F:cholesterol binding"/>
    <property type="evidence" value="ECO:0007669"/>
    <property type="project" value="TreeGrafter"/>
</dbReference>
<dbReference type="InterPro" id="IPR051869">
    <property type="entry name" value="STARD3"/>
</dbReference>
<dbReference type="Proteomes" id="UP000677054">
    <property type="component" value="Unassembled WGS sequence"/>
</dbReference>
<evidence type="ECO:0000259" key="1">
    <source>
        <dbReference type="PROSITE" id="PS50848"/>
    </source>
</evidence>
<dbReference type="GO" id="GO:0030301">
    <property type="term" value="P:cholesterol transport"/>
    <property type="evidence" value="ECO:0007669"/>
    <property type="project" value="TreeGrafter"/>
</dbReference>
<dbReference type="GO" id="GO:0005765">
    <property type="term" value="C:lysosomal membrane"/>
    <property type="evidence" value="ECO:0007669"/>
    <property type="project" value="TreeGrafter"/>
</dbReference>
<dbReference type="GO" id="GO:0140284">
    <property type="term" value="C:endoplasmic reticulum-endosome membrane contact site"/>
    <property type="evidence" value="ECO:0007669"/>
    <property type="project" value="TreeGrafter"/>
</dbReference>
<protein>
    <recommendedName>
        <fullName evidence="1">START domain-containing protein</fullName>
    </recommendedName>
</protein>
<reference evidence="2" key="1">
    <citation type="submission" date="2020-11" db="EMBL/GenBank/DDBJ databases">
        <authorList>
            <person name="Tran Van P."/>
        </authorList>
    </citation>
    <scope>NUCLEOTIDE SEQUENCE</scope>
</reference>
<dbReference type="SUPFAM" id="SSF55961">
    <property type="entry name" value="Bet v1-like"/>
    <property type="match status" value="1"/>
</dbReference>
<dbReference type="EMBL" id="CAJPEV010003835">
    <property type="protein sequence ID" value="CAG0900630.1"/>
    <property type="molecule type" value="Genomic_DNA"/>
</dbReference>
<proteinExistence type="predicted"/>
<name>A0A7R9ADB4_9CRUS</name>
<sequence>MEGEKGMKKFLFNLERKDWTLEKDYGEEGIIATLDFECDWVQRDLRDHTFEATAKWYPEVKEFTIVKRLTDACWVVYIVTKPKLGGLVASRDMVNLYYTREMGNAYYVSSMSTTWPGLEPRKEMVRAEMQEGGGISFSPDPKRNGRTLVRWVRSQDFKVPLVPSALLQRLYVEACRRYIAGMRKYLSARHRLRLEIVQE</sequence>
<dbReference type="AlphaFoldDB" id="A0A7R9ADB4"/>
<organism evidence="2">
    <name type="scientific">Darwinula stevensoni</name>
    <dbReference type="NCBI Taxonomy" id="69355"/>
    <lineage>
        <taxon>Eukaryota</taxon>
        <taxon>Metazoa</taxon>
        <taxon>Ecdysozoa</taxon>
        <taxon>Arthropoda</taxon>
        <taxon>Crustacea</taxon>
        <taxon>Oligostraca</taxon>
        <taxon>Ostracoda</taxon>
        <taxon>Podocopa</taxon>
        <taxon>Podocopida</taxon>
        <taxon>Darwinulocopina</taxon>
        <taxon>Darwinuloidea</taxon>
        <taxon>Darwinulidae</taxon>
        <taxon>Darwinula</taxon>
    </lineage>
</organism>
<feature type="domain" description="START" evidence="1">
    <location>
        <begin position="45"/>
        <end position="191"/>
    </location>
</feature>
<dbReference type="Gene3D" id="3.30.530.20">
    <property type="match status" value="1"/>
</dbReference>
<dbReference type="GO" id="GO:0031902">
    <property type="term" value="C:late endosome membrane"/>
    <property type="evidence" value="ECO:0007669"/>
    <property type="project" value="TreeGrafter"/>
</dbReference>
<evidence type="ECO:0000313" key="2">
    <source>
        <dbReference type="EMBL" id="CAD7251796.1"/>
    </source>
</evidence>
<accession>A0A7R9ADB4</accession>
<dbReference type="EMBL" id="LR903352">
    <property type="protein sequence ID" value="CAD7251796.1"/>
    <property type="molecule type" value="Genomic_DNA"/>
</dbReference>
<keyword evidence="3" id="KW-1185">Reference proteome</keyword>
<dbReference type="InterPro" id="IPR023393">
    <property type="entry name" value="START-like_dom_sf"/>
</dbReference>
<dbReference type="OrthoDB" id="74575at2759"/>
<evidence type="ECO:0000313" key="3">
    <source>
        <dbReference type="Proteomes" id="UP000677054"/>
    </source>
</evidence>